<dbReference type="PANTHER" id="PTHR11358">
    <property type="entry name" value="ARGINASE/AGMATINASE"/>
    <property type="match status" value="1"/>
</dbReference>
<proteinExistence type="inferred from homology"/>
<dbReference type="EMBL" id="DSDK01000308">
    <property type="protein sequence ID" value="HDR51071.1"/>
    <property type="molecule type" value="Genomic_DNA"/>
</dbReference>
<dbReference type="PANTHER" id="PTHR11358:SF26">
    <property type="entry name" value="GUANIDINO ACID HYDROLASE, MITOCHONDRIAL"/>
    <property type="match status" value="1"/>
</dbReference>
<dbReference type="Proteomes" id="UP000886047">
    <property type="component" value="Unassembled WGS sequence"/>
</dbReference>
<evidence type="ECO:0008006" key="5">
    <source>
        <dbReference type="Google" id="ProtNLM"/>
    </source>
</evidence>
<comment type="caution">
    <text evidence="4">The sequence shown here is derived from an EMBL/GenBank/DDBJ whole genome shotgun (WGS) entry which is preliminary data.</text>
</comment>
<evidence type="ECO:0000256" key="1">
    <source>
        <dbReference type="ARBA" id="ARBA00022723"/>
    </source>
</evidence>
<dbReference type="GO" id="GO:0046872">
    <property type="term" value="F:metal ion binding"/>
    <property type="evidence" value="ECO:0007669"/>
    <property type="project" value="UniProtKB-KW"/>
</dbReference>
<evidence type="ECO:0000256" key="3">
    <source>
        <dbReference type="PROSITE-ProRule" id="PRU00742"/>
    </source>
</evidence>
<evidence type="ECO:0000256" key="2">
    <source>
        <dbReference type="ARBA" id="ARBA00022801"/>
    </source>
</evidence>
<keyword evidence="1" id="KW-0479">Metal-binding</keyword>
<dbReference type="GO" id="GO:0008783">
    <property type="term" value="F:agmatinase activity"/>
    <property type="evidence" value="ECO:0007669"/>
    <property type="project" value="TreeGrafter"/>
</dbReference>
<dbReference type="PROSITE" id="PS51409">
    <property type="entry name" value="ARGINASE_2"/>
    <property type="match status" value="1"/>
</dbReference>
<sequence length="379" mass="42470">MNLPDYFDPVDFSQIKSNGYPQGKYSLGVAVEKDSTAISSSALTKMDVALIGVPFENGQWQKKNNSAPDNIRKALYRLAAINSKLHITDLGNLKPGTSTRGTFLALRYAVEYLLETDVIPVIVGGSQDLTLGICEAFQNKPFFWFSTIDAVPDVKKGVEPFHSGNYLTRLFKAQTNLFQFSLIGYQNHLAGEKLMEKLKGLGGHIRLGQLRDNIQQAELILRSSDVLSFDMGALKYTEAPSTHQKNPNGLRGEEACQLARYAGLGQQMKAFGLFGAKPGAENCITYSLAAEIIWYFLEGVSCRRQSKKRTVYKVQIDGLDHPVVFLHEPNTDRWWFKVQSIHGETIEIACSKEEYNQAADNEIPERWLKFVQKMDSLSK</sequence>
<dbReference type="InterPro" id="IPR023696">
    <property type="entry name" value="Ureohydrolase_dom_sf"/>
</dbReference>
<comment type="similarity">
    <text evidence="3">Belongs to the arginase family.</text>
</comment>
<dbReference type="InterPro" id="IPR006035">
    <property type="entry name" value="Ureohydrolase"/>
</dbReference>
<organism evidence="4">
    <name type="scientific">Mariniphaga anaerophila</name>
    <dbReference type="NCBI Taxonomy" id="1484053"/>
    <lineage>
        <taxon>Bacteria</taxon>
        <taxon>Pseudomonadati</taxon>
        <taxon>Bacteroidota</taxon>
        <taxon>Bacteroidia</taxon>
        <taxon>Marinilabiliales</taxon>
        <taxon>Prolixibacteraceae</taxon>
        <taxon>Mariniphaga</taxon>
    </lineage>
</organism>
<name>A0A831LWF6_9BACT</name>
<evidence type="ECO:0000313" key="4">
    <source>
        <dbReference type="EMBL" id="HDR51071.1"/>
    </source>
</evidence>
<dbReference type="AlphaFoldDB" id="A0A831LWF6"/>
<accession>A0A831LWF6</accession>
<protein>
    <recommendedName>
        <fullName evidence="5">Arginase family enzyme</fullName>
    </recommendedName>
</protein>
<dbReference type="GO" id="GO:0033389">
    <property type="term" value="P:putrescine biosynthetic process from arginine, via agmatine"/>
    <property type="evidence" value="ECO:0007669"/>
    <property type="project" value="TreeGrafter"/>
</dbReference>
<dbReference type="SUPFAM" id="SSF52768">
    <property type="entry name" value="Arginase/deacetylase"/>
    <property type="match status" value="1"/>
</dbReference>
<keyword evidence="2" id="KW-0378">Hydrolase</keyword>
<dbReference type="Gene3D" id="3.40.800.10">
    <property type="entry name" value="Ureohydrolase domain"/>
    <property type="match status" value="1"/>
</dbReference>
<dbReference type="Pfam" id="PF00491">
    <property type="entry name" value="Arginase"/>
    <property type="match status" value="1"/>
</dbReference>
<gene>
    <name evidence="4" type="ORF">ENN90_05530</name>
</gene>
<reference evidence="4" key="1">
    <citation type="journal article" date="2020" name="mSystems">
        <title>Genome- and Community-Level Interaction Insights into Carbon Utilization and Element Cycling Functions of Hydrothermarchaeota in Hydrothermal Sediment.</title>
        <authorList>
            <person name="Zhou Z."/>
            <person name="Liu Y."/>
            <person name="Xu W."/>
            <person name="Pan J."/>
            <person name="Luo Z.H."/>
            <person name="Li M."/>
        </authorList>
    </citation>
    <scope>NUCLEOTIDE SEQUENCE [LARGE SCALE GENOMIC DNA]</scope>
    <source>
        <strain evidence="4">SpSt-1217</strain>
    </source>
</reference>